<proteinExistence type="predicted"/>
<dbReference type="Pfam" id="PF13018">
    <property type="entry name" value="ESPR"/>
    <property type="match status" value="1"/>
</dbReference>
<accession>A0ABW8NH94</accession>
<dbReference type="EMBL" id="JBBKTX010000008">
    <property type="protein sequence ID" value="MFK4752336.1"/>
    <property type="molecule type" value="Genomic_DNA"/>
</dbReference>
<evidence type="ECO:0000256" key="1">
    <source>
        <dbReference type="ARBA" id="ARBA00004613"/>
    </source>
</evidence>
<dbReference type="Pfam" id="PF18676">
    <property type="entry name" value="MBG_2"/>
    <property type="match status" value="15"/>
</dbReference>
<dbReference type="InterPro" id="IPR041286">
    <property type="entry name" value="MBG_2"/>
</dbReference>
<dbReference type="Gene3D" id="3.30.160.710">
    <property type="match status" value="10"/>
</dbReference>
<evidence type="ECO:0000313" key="6">
    <source>
        <dbReference type="EMBL" id="MFK4752336.1"/>
    </source>
</evidence>
<dbReference type="Pfam" id="PF05860">
    <property type="entry name" value="TPS"/>
    <property type="match status" value="1"/>
</dbReference>
<feature type="region of interest" description="Disordered" evidence="4">
    <location>
        <begin position="2641"/>
        <end position="2673"/>
    </location>
</feature>
<evidence type="ECO:0000259" key="5">
    <source>
        <dbReference type="SMART" id="SM00912"/>
    </source>
</evidence>
<dbReference type="Proteomes" id="UP001620597">
    <property type="component" value="Unassembled WGS sequence"/>
</dbReference>
<keyword evidence="2" id="KW-0964">Secreted</keyword>
<dbReference type="SUPFAM" id="SSF51126">
    <property type="entry name" value="Pectin lyase-like"/>
    <property type="match status" value="1"/>
</dbReference>
<gene>
    <name evidence="6" type="ORF">WG929_07930</name>
</gene>
<comment type="caution">
    <text evidence="6">The sequence shown here is derived from an EMBL/GenBank/DDBJ whole genome shotgun (WGS) entry which is preliminary data.</text>
</comment>
<sequence>MNSVFRIIWSHAHQSTVVVSELARSCGKKASGKGSRHSLATSAAATSILLLAGASPLYAAPLVLPTGGSITDGSGNISSSGNTLTVEQLTDRMITNWDSFSIGADATVIFDQLNSDSVALNRVTGADPSSLLGQLQANGRVYLVNPNGVVVGADAHINTAEFLASALDISDTNFMEGGDQEFSGDSLASVVNLGEITAANGDVILIAYQVRNEGTLSAPEGVAALAAGNNVVFRPDEDSHILIRASVVADSNLTGVENSGVIEAAQAELKAAGGSVYDLAINQTGVVRARGSATLDGRILLTAEEGDLQHSGTLAAHNNDGSGGEVWIGDNDTGYDSASSTVNVTSTAVIDVAATSVSGDGGSVLVTAQDSTIFDGQISASAGTIGGNGGSASVTGKMALQFGGSADLSAIAGDTGTLTITSADQTIGSNAGDLMAGADLANLLTTSNVVLDTSYVYDSDTLVTDSSIEINDDVSWSSGNNLTLNSGNEIRINGSLEGIGSHLELGLGLLYEADLMGDGISTSGDLNVDSSATITAASVVIKRNTDVEIARSNSSLGPMGSIQIDGTLITDTLDIQTDSRQRNGHDVDEGIAGSVHIDNSNNRIGTLTATVANGVIEGDFSLTEGGDGLIVDGDFSNISGAISLVTTGDLTLAAGTVIASGADQNIVLAAQSGSFINQAGANAVTTTGSGRFLIYSDDPANTVTGGLIGTPVYNKTWTNNSPNSITQTGNRFLYSLAPVLTITANETSRSYGDNNPTFTYTVSGLVDGDLVADVFTGTASLTTSLNTSSNAGVYSDAITVSLGSILLSDYDYQFAGIAADLTIDQALLTVTPTAASRIYGDADPALTGLITGFKNGEAEAVLTTGPSYTTTAVLGSNVGSYDIIASGAVADNYAFDYQTGTGLLTVTAAPLTITASDASRLYGDSNPSFSAIFSGLKADDTEADFLTLGFATPDSEITSAVGTYAIRPEGATNANYTYTYIDGALSITPAELTVTAANLAHVYDGLTPDSSDYSATLSGLVAGDLASDYSSQLLFSTNADGSSTGTFDIYASGITDGNYNVSYEPGTLTISNQILSIMADDLSRFYGEDNPEFTASISGFVDDDDASVLLTEISYSTTATSSSNVGTYTITPYGASAENYDVSFTSGTLTIDPALLTIQANDATRIYGASDPLFSATYIGLTAGDDASDINGLSFTTNAVVTSSVNGSYSITPANASNANYSIHYESGSLSITPAALTITANDQSRIYGTDELLLDVSYAGLVAGDDSTDISGLTVESTAAIDSDVGDYQINATGASNSNYDIQYVSGVLAINPAALTISAIDTSRVYGDNNPDFSALFSGLVAGDKSEDISGLGFLTSATVQSDVGTYGITPTGAVNDNYSISYQSGSLTIDPRELTISANDQSSIFGDTLSAYTLNYVNLASFDTAADIGTVTATGVSGIYNDVGSYAISVSGGNNSNYSITRINGLLTITPRAATVTVVNSSREYGDDNADFSIQISNQVSGAAVGTDGLDFTTLASASSDVGSYAVSATGIMNNNYDLTYVDGTLSITPATLVFNVNNQSREYGLDNAELTYRDASGYKLDDSIEDVLSNLSLSTNATIGSNAGSYAITATADVINSNYNVTLNNGTLTITRANLLILPELSSRYYGDDDPDFVLTAVGLRNGDSAAVVTGEQFVSSASTQAGVGSYNVSVVAGSASNYNLTFGTGTLNVLPRLLTISADNVSREYGEDNPVFTVSMDGLASFDSEDDIAGVVVNTTATASSGVLESGYGLTASSSAASSAANANYAITYNSGLLTITPAAISLIVDNATRQYATANPEFSTTLNSDLKLDDSLDDLFLFYNTAADPTSDVGNYAISVSSANPNYNLNVSNGNLAITPAALVLLLDSDFDLTRTYGDDSIDFSSALNVAGLQFGALAADVVSVYDPTDATTDTGSYSLQATVLDGNYQLQSFANNSFVIQQKSVDLTFSNVSRVYGEEDSDWRFYLDTTDLLAPGDTLDSVFTTASTGTNIASDVGSYAINISSINSNYRVNSVTGELTITARPLAITLTELERIYGESDALNLGSYIDSDLSYGLTAFDPLNTVLDITMPDTTASVGSYNLSASLISDNYTFMGFSGNLTVTPRALVLGISDGYSRVYGEENPDGSLITVYSGDVAGTGLASFDSIDDLLTYSLPDIEADAGSYTITFNRGSRYNNYAIDYGSSLSTTVEITPRTIGLTFFNLDRLYGDANSTLGDLYRIDEVTSVSEAQGVASFDSIDDLLVFSLPDQSAGVGLYSGYYTLQNSNYNIVTLDPGSLNIQTRPMTLTLTNAVERLYGDANPDSSNEITISGVGLSDFDSLESVIQIAALPDQYADAGTYELVTQINPNYNISYTSGSEMVITPRTLSVGGNTLYSWYGDSDINAISIGGDGLAEDDSLTSLLVLDFLESPDNAGYYSIWGYHLSDSTNYILDGSIPGVFTILPRAITLDISDQDLGFDYVEELNSFLNNEDLVLDATVGNLPDVEDIDDAFPIIRYQIVSSNQVPTLPTVPTLDNIYIPTAAELFENPTLVGSGVILNTSSSESSSISRVPGTYTSTDVGTDGLTLQLYITVFDGYNTESNYVLTDVSNGNITLNVAAASYPPNLDETNNSIDLSGFRLTESDDPTVSRDPLVVSGSDGSSSSSEPSGIQALIADGNSQLGIDIISSFLQSIMESGETYTYESGSLLAEITRTSGGSIEDVTPFMIQRWLERNADNPEAMTLLAEPLAYYSTEFLSKDPATYTESETVFSDFLAEHLESARDDIVDNAQQNYDDWLTAKQTNGSNMADTLGADVPWDTFMSEAAGDYLVDDVGERIATTTAIAGGAGATTALVVGGLTSFIMPFASGAAGMVSTASVSVFAGVNAAVSVGGVVEGGAAIAAEASIFTGATGAGLVAIPVTIVVTAVVGSIARGIEVFDNLEQEKQFDTLLASKGDSITTSQFSVTDSEGEEDVLNSTIMVGALASMLFPG</sequence>
<dbReference type="InterPro" id="IPR050909">
    <property type="entry name" value="Bact_Autotransporter_VF"/>
</dbReference>
<dbReference type="PANTHER" id="PTHR12338:SF8">
    <property type="entry name" value="HEME_HEMOPEXIN-BINDING PROTEIN"/>
    <property type="match status" value="1"/>
</dbReference>
<dbReference type="InterPro" id="IPR012334">
    <property type="entry name" value="Pectin_lyas_fold"/>
</dbReference>
<dbReference type="SMART" id="SM00912">
    <property type="entry name" value="Haemagg_act"/>
    <property type="match status" value="1"/>
</dbReference>
<evidence type="ECO:0000256" key="2">
    <source>
        <dbReference type="ARBA" id="ARBA00022525"/>
    </source>
</evidence>
<evidence type="ECO:0000256" key="4">
    <source>
        <dbReference type="SAM" id="MobiDB-lite"/>
    </source>
</evidence>
<evidence type="ECO:0000313" key="7">
    <source>
        <dbReference type="Proteomes" id="UP001620597"/>
    </source>
</evidence>
<dbReference type="Gene3D" id="2.160.20.10">
    <property type="entry name" value="Single-stranded right-handed beta-helix, Pectin lyase-like"/>
    <property type="match status" value="1"/>
</dbReference>
<keyword evidence="7" id="KW-1185">Reference proteome</keyword>
<dbReference type="PANTHER" id="PTHR12338">
    <property type="entry name" value="AUTOTRANSPORTER"/>
    <property type="match status" value="1"/>
</dbReference>
<dbReference type="InterPro" id="IPR011050">
    <property type="entry name" value="Pectin_lyase_fold/virulence"/>
</dbReference>
<reference evidence="6 7" key="1">
    <citation type="submission" date="2024-03" db="EMBL/GenBank/DDBJ databases">
        <title>High-quality draft genome sequence of Oceanobacter sp. wDCs-4.</title>
        <authorList>
            <person name="Dong C."/>
        </authorList>
    </citation>
    <scope>NUCLEOTIDE SEQUENCE [LARGE SCALE GENOMIC DNA]</scope>
    <source>
        <strain evidence="7">wDCs-4</strain>
    </source>
</reference>
<dbReference type="InterPro" id="IPR008638">
    <property type="entry name" value="FhaB/CdiA-like_TPS"/>
</dbReference>
<name>A0ABW8NH94_9GAMM</name>
<feature type="compositionally biased region" description="Low complexity" evidence="4">
    <location>
        <begin position="2660"/>
        <end position="2673"/>
    </location>
</feature>
<protein>
    <submittedName>
        <fullName evidence="6">MBG domain-containing protein</fullName>
    </submittedName>
</protein>
<dbReference type="InterPro" id="IPR024973">
    <property type="entry name" value="ESPR"/>
</dbReference>
<dbReference type="NCBIfam" id="TIGR01901">
    <property type="entry name" value="adhes_NPXG"/>
    <property type="match status" value="1"/>
</dbReference>
<organism evidence="6 7">
    <name type="scientific">Oceanobacter antarcticus</name>
    <dbReference type="NCBI Taxonomy" id="3133425"/>
    <lineage>
        <taxon>Bacteria</taxon>
        <taxon>Pseudomonadati</taxon>
        <taxon>Pseudomonadota</taxon>
        <taxon>Gammaproteobacteria</taxon>
        <taxon>Oceanospirillales</taxon>
        <taxon>Oceanospirillaceae</taxon>
        <taxon>Oceanobacter</taxon>
    </lineage>
</organism>
<comment type="subcellular location">
    <subcellularLocation>
        <location evidence="1">Secreted</location>
    </subcellularLocation>
</comment>
<feature type="domain" description="Filamentous haemagglutinin FhaB/tRNA nuclease CdiA-like TPS" evidence="5">
    <location>
        <begin position="61"/>
        <end position="173"/>
    </location>
</feature>
<keyword evidence="3" id="KW-0732">Signal</keyword>
<evidence type="ECO:0000256" key="3">
    <source>
        <dbReference type="ARBA" id="ARBA00022729"/>
    </source>
</evidence>